<gene>
    <name evidence="2" type="ORF">HMPREF9448_00785</name>
</gene>
<evidence type="ECO:0000313" key="3">
    <source>
        <dbReference type="Proteomes" id="UP000006044"/>
    </source>
</evidence>
<keyword evidence="1" id="KW-0812">Transmembrane</keyword>
<proteinExistence type="predicted"/>
<name>K0XC53_9BACT</name>
<dbReference type="Proteomes" id="UP000006044">
    <property type="component" value="Unassembled WGS sequence"/>
</dbReference>
<feature type="transmembrane region" description="Helical" evidence="1">
    <location>
        <begin position="37"/>
        <end position="58"/>
    </location>
</feature>
<evidence type="ECO:0000256" key="1">
    <source>
        <dbReference type="SAM" id="Phobius"/>
    </source>
</evidence>
<reference evidence="2 3" key="1">
    <citation type="submission" date="2012-08" db="EMBL/GenBank/DDBJ databases">
        <title>The Genome Sequence of Barnesiella intestinihominis YIT 11860.</title>
        <authorList>
            <consortium name="The Broad Institute Genome Sequencing Platform"/>
            <person name="Earl A."/>
            <person name="Ward D."/>
            <person name="Feldgarden M."/>
            <person name="Gevers D."/>
            <person name="Morotomi M."/>
            <person name="Walker B."/>
            <person name="Young S.K."/>
            <person name="Zeng Q."/>
            <person name="Gargeya S."/>
            <person name="Fitzgerald M."/>
            <person name="Haas B."/>
            <person name="Abouelleil A."/>
            <person name="Alvarado L."/>
            <person name="Arachchi H.M."/>
            <person name="Berlin A.M."/>
            <person name="Chapman S.B."/>
            <person name="Goldberg J."/>
            <person name="Griggs A."/>
            <person name="Gujja S."/>
            <person name="Hansen M."/>
            <person name="Howarth C."/>
            <person name="Imamovic A."/>
            <person name="Larimer J."/>
            <person name="McCowen C."/>
            <person name="Montmayeur A."/>
            <person name="Murphy C."/>
            <person name="Neiman D."/>
            <person name="Pearson M."/>
            <person name="Priest M."/>
            <person name="Roberts A."/>
            <person name="Saif S."/>
            <person name="Shea T."/>
            <person name="Sisk P."/>
            <person name="Sykes S."/>
            <person name="Wortman J."/>
            <person name="Nusbaum C."/>
            <person name="Birren B."/>
        </authorList>
    </citation>
    <scope>NUCLEOTIDE SEQUENCE [LARGE SCALE GENOMIC DNA]</scope>
    <source>
        <strain evidence="2 3">YIT 11860</strain>
    </source>
</reference>
<dbReference type="AlphaFoldDB" id="K0XC53"/>
<dbReference type="EMBL" id="ADLE01000006">
    <property type="protein sequence ID" value="EJZ65404.1"/>
    <property type="molecule type" value="Genomic_DNA"/>
</dbReference>
<sequence>MLYRFLLTVFGYKYNKSFIHNSLRMKLFCWTAMRCGISHLIFSLCAIWVVVCSAFLSYRTARVFFTELCELYSSRMRSVKFDRGDVMRSRNGWPLKVTFQSSPPAVSRGITGCFRKGI</sequence>
<organism evidence="2 3">
    <name type="scientific">Barnesiella intestinihominis YIT 11860</name>
    <dbReference type="NCBI Taxonomy" id="742726"/>
    <lineage>
        <taxon>Bacteria</taxon>
        <taxon>Pseudomonadati</taxon>
        <taxon>Bacteroidota</taxon>
        <taxon>Bacteroidia</taxon>
        <taxon>Bacteroidales</taxon>
        <taxon>Barnesiellaceae</taxon>
        <taxon>Barnesiella</taxon>
    </lineage>
</organism>
<protein>
    <submittedName>
        <fullName evidence="2">Uncharacterized protein</fullName>
    </submittedName>
</protein>
<accession>K0XC53</accession>
<keyword evidence="1" id="KW-0472">Membrane</keyword>
<evidence type="ECO:0000313" key="2">
    <source>
        <dbReference type="EMBL" id="EJZ65404.1"/>
    </source>
</evidence>
<dbReference type="HOGENOM" id="CLU_2068481_0_0_10"/>
<keyword evidence="3" id="KW-1185">Reference proteome</keyword>
<comment type="caution">
    <text evidence="2">The sequence shown here is derived from an EMBL/GenBank/DDBJ whole genome shotgun (WGS) entry which is preliminary data.</text>
</comment>
<keyword evidence="1" id="KW-1133">Transmembrane helix</keyword>